<dbReference type="Pfam" id="PF13884">
    <property type="entry name" value="Peptidase_S74"/>
    <property type="match status" value="1"/>
</dbReference>
<sequence length="934" mass="104888">MLELTDKEKSCFYKNGSFFNDYEFDFKELGYTITNDTLYQETVTIKESICDSDDLVLGGCIASSCEFEVAEVAGRELAGLEFTARLLVNSGEDVIVPIGKYRVDSAKRVDDKDYRKIVAYDALYDAQIDVSEWYNKVFYVVSQYEELITVGDIDDLWEHGDYYIDNSGSKPPTFKYFLNGAVPEELRDTTYLDTVTGKLYEAQNTSGDEDNKVYRWIGVYQCRRKTQTKYIYATTTLKKLRESLLNYLNIPFVEQDIINDDITISRTIDTNENGELLGTDMLKYICEVNAGFGKMNREGKFEVISLLSPGLYPEETLYPSEELYLEDHYEPIASDENSASYISTSYEEYEVEGITGVIIKGDSDNVGELAGTKDNPYVISGNPLLYGSTAEKLKEIGQKIYEQIKGYIYRPNTTTLDGLPYLETGDYFVLIKENSDDIGSFIFSRTLSGVQALKDTYESKGNKLRVNEDTQTSELMYLQSRTAKIQKSVDGVSIELANLDENTSSRFEQTASKIEAEVKRANNAEGELSGRITVTAGEITQEVTRAKAEEATLSGRINVTAEQITAEVKRAEDEENSIRTALTLKADSAELGYYQTKADMTNYATTTWAENKISSKVSVGDVCSEINQSSEQITLKGNRLVVDSTNFKLDANGNADYRGNISASDAKFYNITGFGGMISIVSGSSFSTATGGYQRDTYGYIKVHSDDGTANCYVESDKLIGDTIETGRINSTTGYLELHGYTKAKMFVFNDEAYGIVLDMNDNRDLHLRPASNEDTDCGSASYKWRNLYCKNGTIQTSDRNEKMNISDMSEQYANAIIDDALPKTYMMLNNESGRTHAGMIAQDLEEQLLKNGMSSKDFAGFIKYQKEDANGVPINEYGYGIRYEEYIAPLIKYAQCLKRDLKQETERNQQLQFQLFGLQGEFMILKQQILGGK</sequence>
<feature type="domain" description="Peptidase S74" evidence="1">
    <location>
        <begin position="798"/>
        <end position="909"/>
    </location>
</feature>
<organism evidence="2 3">
    <name type="scientific">Butyribacter intestini</name>
    <dbReference type="NCBI Taxonomy" id="1703332"/>
    <lineage>
        <taxon>Bacteria</taxon>
        <taxon>Bacillati</taxon>
        <taxon>Bacillota</taxon>
        <taxon>Clostridia</taxon>
        <taxon>Lachnospirales</taxon>
        <taxon>Lachnospiraceae</taxon>
        <taxon>Butyribacter</taxon>
    </lineage>
</organism>
<dbReference type="AlphaFoldDB" id="A0AAW3JW79"/>
<evidence type="ECO:0000259" key="1">
    <source>
        <dbReference type="PROSITE" id="PS51688"/>
    </source>
</evidence>
<accession>A0AAW3JW79</accession>
<gene>
    <name evidence="2" type="ORF">APZ18_02330</name>
</gene>
<dbReference type="Proteomes" id="UP000050833">
    <property type="component" value="Unassembled WGS sequence"/>
</dbReference>
<evidence type="ECO:0000313" key="2">
    <source>
        <dbReference type="EMBL" id="KQC86051.1"/>
    </source>
</evidence>
<dbReference type="PROSITE" id="PS51688">
    <property type="entry name" value="ICA"/>
    <property type="match status" value="1"/>
</dbReference>
<protein>
    <recommendedName>
        <fullName evidence="1">Peptidase S74 domain-containing protein</fullName>
    </recommendedName>
</protein>
<keyword evidence="3" id="KW-1185">Reference proteome</keyword>
<comment type="caution">
    <text evidence="2">The sequence shown here is derived from an EMBL/GenBank/DDBJ whole genome shotgun (WGS) entry which is preliminary data.</text>
</comment>
<dbReference type="RefSeq" id="WP_055941244.1">
    <property type="nucleotide sequence ID" value="NZ_LLKB01000001.1"/>
</dbReference>
<dbReference type="InterPro" id="IPR036388">
    <property type="entry name" value="WH-like_DNA-bd_sf"/>
</dbReference>
<dbReference type="InterPro" id="IPR030392">
    <property type="entry name" value="S74_ICA"/>
</dbReference>
<evidence type="ECO:0000313" key="3">
    <source>
        <dbReference type="Proteomes" id="UP000050833"/>
    </source>
</evidence>
<dbReference type="EMBL" id="LLKB01000001">
    <property type="protein sequence ID" value="KQC86051.1"/>
    <property type="molecule type" value="Genomic_DNA"/>
</dbReference>
<dbReference type="Gene3D" id="1.10.10.10">
    <property type="entry name" value="Winged helix-like DNA-binding domain superfamily/Winged helix DNA-binding domain"/>
    <property type="match status" value="1"/>
</dbReference>
<name>A0AAW3JW79_9FIRM</name>
<reference evidence="2 3" key="1">
    <citation type="submission" date="2015-10" db="EMBL/GenBank/DDBJ databases">
        <title>Butyribacter intestini gen. nov., sp. nov., a butyric acid-producing bacterium of the family Lachnospiraceae isolated from the human faeces.</title>
        <authorList>
            <person name="Zou Y."/>
            <person name="Xue W."/>
            <person name="Luo G."/>
            <person name="Lv M."/>
        </authorList>
    </citation>
    <scope>NUCLEOTIDE SEQUENCE [LARGE SCALE GENOMIC DNA]</scope>
    <source>
        <strain evidence="2 3">TF01-11</strain>
    </source>
</reference>
<proteinExistence type="predicted"/>